<proteinExistence type="predicted"/>
<dbReference type="OrthoDB" id="5111310at2"/>
<evidence type="ECO:0000256" key="1">
    <source>
        <dbReference type="SAM" id="MobiDB-lite"/>
    </source>
</evidence>
<reference evidence="2 3" key="1">
    <citation type="submission" date="2019-02" db="EMBL/GenBank/DDBJ databases">
        <title>Sequencing the genomes of 1000 actinobacteria strains.</title>
        <authorList>
            <person name="Klenk H.-P."/>
        </authorList>
    </citation>
    <scope>NUCLEOTIDE SEQUENCE [LARGE SCALE GENOMIC DNA]</scope>
    <source>
        <strain evidence="2 3">DSM 44509</strain>
    </source>
</reference>
<protein>
    <submittedName>
        <fullName evidence="2">Uncharacterized protein</fullName>
    </submittedName>
</protein>
<dbReference type="RefSeq" id="WP_130504136.1">
    <property type="nucleotide sequence ID" value="NZ_POQT01000004.1"/>
</dbReference>
<accession>A0A4Q7Y1X5</accession>
<organism evidence="2 3">
    <name type="scientific">Blastococcus saxobsidens</name>
    <dbReference type="NCBI Taxonomy" id="138336"/>
    <lineage>
        <taxon>Bacteria</taxon>
        <taxon>Bacillati</taxon>
        <taxon>Actinomycetota</taxon>
        <taxon>Actinomycetes</taxon>
        <taxon>Geodermatophilales</taxon>
        <taxon>Geodermatophilaceae</taxon>
        <taxon>Blastococcus</taxon>
    </lineage>
</organism>
<sequence>MSDRLPGEEYRAGRSSGERTDGPELPLPDDAGPIPRVPRDASYWAAPVQRLGAVSDAARSRGLEGKRLMGPQQGFGQLWQRNYRVPLPGVDLSAAQVVGEWKARFGEFWPSGGSFHAPLAGIAPGELAALDVGVGQLVLLSTGVFVLYADETSFTFMTPQGHMFTAWITFAAEEDGGTRTAEVSMLLRAADPVAEVAYLLGAARMEDRFWIATLTNLAAALGAERRPVVTRITCVDRRRQWRRWTNLRHNGGPRTLIHGFRAPRG</sequence>
<dbReference type="Proteomes" id="UP000292507">
    <property type="component" value="Unassembled WGS sequence"/>
</dbReference>
<keyword evidence="3" id="KW-1185">Reference proteome</keyword>
<gene>
    <name evidence="2" type="ORF">BKA19_0428</name>
</gene>
<dbReference type="EMBL" id="SHKV01000001">
    <property type="protein sequence ID" value="RZU30800.1"/>
    <property type="molecule type" value="Genomic_DNA"/>
</dbReference>
<dbReference type="AlphaFoldDB" id="A0A4Q7Y1X5"/>
<feature type="region of interest" description="Disordered" evidence="1">
    <location>
        <begin position="1"/>
        <end position="38"/>
    </location>
</feature>
<feature type="compositionally biased region" description="Basic and acidic residues" evidence="1">
    <location>
        <begin position="1"/>
        <end position="22"/>
    </location>
</feature>
<evidence type="ECO:0000313" key="3">
    <source>
        <dbReference type="Proteomes" id="UP000292507"/>
    </source>
</evidence>
<comment type="caution">
    <text evidence="2">The sequence shown here is derived from an EMBL/GenBank/DDBJ whole genome shotgun (WGS) entry which is preliminary data.</text>
</comment>
<evidence type="ECO:0000313" key="2">
    <source>
        <dbReference type="EMBL" id="RZU30800.1"/>
    </source>
</evidence>
<name>A0A4Q7Y1X5_9ACTN</name>